<evidence type="ECO:0000313" key="2">
    <source>
        <dbReference type="Proteomes" id="UP000709295"/>
    </source>
</evidence>
<organism evidence="1 2">
    <name type="scientific">Phytophthora aleatoria</name>
    <dbReference type="NCBI Taxonomy" id="2496075"/>
    <lineage>
        <taxon>Eukaryota</taxon>
        <taxon>Sar</taxon>
        <taxon>Stramenopiles</taxon>
        <taxon>Oomycota</taxon>
        <taxon>Peronosporomycetes</taxon>
        <taxon>Peronosporales</taxon>
        <taxon>Peronosporaceae</taxon>
        <taxon>Phytophthora</taxon>
    </lineage>
</organism>
<protein>
    <submittedName>
        <fullName evidence="1">Uncharacterized protein</fullName>
    </submittedName>
</protein>
<evidence type="ECO:0000313" key="1">
    <source>
        <dbReference type="EMBL" id="KAG6950739.1"/>
    </source>
</evidence>
<reference evidence="1" key="1">
    <citation type="submission" date="2021-01" db="EMBL/GenBank/DDBJ databases">
        <title>Phytophthora aleatoria, a newly-described species from Pinus radiata is distinct from Phytophthora cactorum isolates based on comparative genomics.</title>
        <authorList>
            <person name="Mcdougal R."/>
            <person name="Panda P."/>
            <person name="Williams N."/>
            <person name="Studholme D.J."/>
        </authorList>
    </citation>
    <scope>NUCLEOTIDE SEQUENCE</scope>
    <source>
        <strain evidence="1">NZFS 4037</strain>
    </source>
</reference>
<gene>
    <name evidence="1" type="ORF">JG688_00014024</name>
</gene>
<proteinExistence type="predicted"/>
<dbReference type="AlphaFoldDB" id="A0A8J5MDN4"/>
<name>A0A8J5MDN4_9STRA</name>
<keyword evidence="2" id="KW-1185">Reference proteome</keyword>
<accession>A0A8J5MDN4</accession>
<dbReference type="EMBL" id="JAENGY010001268">
    <property type="protein sequence ID" value="KAG6950739.1"/>
    <property type="molecule type" value="Genomic_DNA"/>
</dbReference>
<comment type="caution">
    <text evidence="1">The sequence shown here is derived from an EMBL/GenBank/DDBJ whole genome shotgun (WGS) entry which is preliminary data.</text>
</comment>
<sequence>MDPLPTKETQTPGHLLFHRREDLSEAVLDAVDEMVELMCDNSRAYWTALHWVTCYKSPLARSWSLPITDVSNARCLSARGLSR</sequence>
<dbReference type="Proteomes" id="UP000709295">
    <property type="component" value="Unassembled WGS sequence"/>
</dbReference>